<evidence type="ECO:0000313" key="1">
    <source>
        <dbReference type="Proteomes" id="UP000038045"/>
    </source>
</evidence>
<dbReference type="WBParaSite" id="PTRK_0000556900.1">
    <property type="protein sequence ID" value="PTRK_0000556900.1"/>
    <property type="gene ID" value="PTRK_0000556900"/>
</dbReference>
<sequence length="501" mass="59771">MSSSNDVRKEVRRKTIRNPFERIDLKYIPNYDDEEGNLFEFHIADRDMKYIPLESFQNLSEVENINKEAVEIYVDLERLSWDVEKIPKFDELVSNVADYIDKLIDSCSHVFILSISAYIPHFYSIISKVTSLKIRVLYYSITEYSWIEDKDLSYFGSLREFDSLINLQEFHVSIGDYSYTTKLNYMQVYRSLMKQLSKRRTIIVRVCERVFSGNMPVFEKFLNILKEYNMNFCLSNFEFQTDLFNECIKRGYAKLSFRMQNLLEINIEISDLRSLRIFVTALPFFKKLRVLGLIFKIDFFNNINNGGEDFKSYFSRMMFRKIHILRLDFDHSNIFNHSESHDHLFALMNEMAEEIIFQLDEKLQMLSLKGIPEMTHHMGNLLSRRCPHIIDIYLDPRFSIDENFVEQMKELKFISLNGVFHLNIPLNVEMAIVSSKDNQQEINKLLVTSSDDEIYNFFEDKFNRSFSYSLRICNGHCFKNFVLFNDMVQWNAYIGRMRIYF</sequence>
<reference evidence="2" key="1">
    <citation type="submission" date="2017-02" db="UniProtKB">
        <authorList>
            <consortium name="WormBaseParasite"/>
        </authorList>
    </citation>
    <scope>IDENTIFICATION</scope>
</reference>
<proteinExistence type="predicted"/>
<accession>A0A0N4ZDC4</accession>
<dbReference type="AlphaFoldDB" id="A0A0N4ZDC4"/>
<organism evidence="1 2">
    <name type="scientific">Parastrongyloides trichosuri</name>
    <name type="common">Possum-specific nematode worm</name>
    <dbReference type="NCBI Taxonomy" id="131310"/>
    <lineage>
        <taxon>Eukaryota</taxon>
        <taxon>Metazoa</taxon>
        <taxon>Ecdysozoa</taxon>
        <taxon>Nematoda</taxon>
        <taxon>Chromadorea</taxon>
        <taxon>Rhabditida</taxon>
        <taxon>Tylenchina</taxon>
        <taxon>Panagrolaimomorpha</taxon>
        <taxon>Strongyloidoidea</taxon>
        <taxon>Strongyloididae</taxon>
        <taxon>Parastrongyloides</taxon>
    </lineage>
</organism>
<name>A0A0N4ZDC4_PARTI</name>
<dbReference type="Proteomes" id="UP000038045">
    <property type="component" value="Unplaced"/>
</dbReference>
<evidence type="ECO:0000313" key="2">
    <source>
        <dbReference type="WBParaSite" id="PTRK_0000556900.1"/>
    </source>
</evidence>
<keyword evidence="1" id="KW-1185">Reference proteome</keyword>
<protein>
    <submittedName>
        <fullName evidence="2">F-box domain-containing protein</fullName>
    </submittedName>
</protein>